<protein>
    <recommendedName>
        <fullName evidence="2">COP9 signalosome complex subunit 3 N-terminal helical repeats domain-containing protein</fullName>
    </recommendedName>
</protein>
<dbReference type="Pfam" id="PF22788">
    <property type="entry name" value="COP9_hel_rpt"/>
    <property type="match status" value="1"/>
</dbReference>
<proteinExistence type="predicted"/>
<dbReference type="AlphaFoldDB" id="A0A8D0PJJ2"/>
<organism evidence="3 4">
    <name type="scientific">Sus scrofa</name>
    <name type="common">Pig</name>
    <dbReference type="NCBI Taxonomy" id="9823"/>
    <lineage>
        <taxon>Eukaryota</taxon>
        <taxon>Metazoa</taxon>
        <taxon>Chordata</taxon>
        <taxon>Craniata</taxon>
        <taxon>Vertebrata</taxon>
        <taxon>Euteleostomi</taxon>
        <taxon>Mammalia</taxon>
        <taxon>Eutheria</taxon>
        <taxon>Laurasiatheria</taxon>
        <taxon>Artiodactyla</taxon>
        <taxon>Suina</taxon>
        <taxon>Suidae</taxon>
        <taxon>Sus</taxon>
    </lineage>
</organism>
<dbReference type="Proteomes" id="UP000694726">
    <property type="component" value="Unplaced"/>
</dbReference>
<reference evidence="3" key="1">
    <citation type="submission" date="2025-08" db="UniProtKB">
        <authorList>
            <consortium name="Ensembl"/>
        </authorList>
    </citation>
    <scope>IDENTIFICATION</scope>
</reference>
<feature type="domain" description="COP9 signalosome complex subunit 3 N-terminal helical repeats" evidence="2">
    <location>
        <begin position="24"/>
        <end position="226"/>
    </location>
</feature>
<evidence type="ECO:0000256" key="1">
    <source>
        <dbReference type="SAM" id="MobiDB-lite"/>
    </source>
</evidence>
<dbReference type="Ensembl" id="ENSSSCT00015080269.1">
    <property type="protein sequence ID" value="ENSSSCP00015032447.1"/>
    <property type="gene ID" value="ENSSSCG00015058551.1"/>
</dbReference>
<evidence type="ECO:0000313" key="3">
    <source>
        <dbReference type="Ensembl" id="ENSSSCP00015032447.1"/>
    </source>
</evidence>
<dbReference type="InterPro" id="IPR055089">
    <property type="entry name" value="COP9_N"/>
</dbReference>
<evidence type="ECO:0000313" key="4">
    <source>
        <dbReference type="Proteomes" id="UP000694726"/>
    </source>
</evidence>
<accession>A0A8D0PJJ2</accession>
<evidence type="ECO:0000259" key="2">
    <source>
        <dbReference type="Pfam" id="PF22788"/>
    </source>
</evidence>
<name>A0A8D0PJJ2_PIG</name>
<feature type="compositionally biased region" description="Low complexity" evidence="1">
    <location>
        <begin position="402"/>
        <end position="413"/>
    </location>
</feature>
<feature type="region of interest" description="Disordered" evidence="1">
    <location>
        <begin position="387"/>
        <end position="419"/>
    </location>
</feature>
<sequence length="419" mass="47122">ASSWTLAGKGQELMRSRLSGSRIRLGTVKLQVQSLASLTLVFIKFPIACAPNFKKLYSGFQLCLTAKGGTHTRLATDGILSLCSNVTIKVWQKKKKKKGVPVGAQWGVPVSIVAHKLTSLLKTLCQIRCLLAICMPSLEKCLLRLVDRRKSHGSEDQRHQRCFYTGGGMVHTDRASAERVEYLPQPEDSLPATTASSVPLESEKVFFLVLLPFLGVKSQKPYHTQQLVTGKLKPVYQLHFDVSANYSTRRSSMLFTQVTSHSERAAGNSRSGQVQSFTSSLRTHHVHRMYSTYKELSKNEAASSSQTSGQRKLTHSLHMIQQGSYFSSLSQRQNLCLSHENKESKNSRFGLFSVQQELFFFFFLREKLNQLHSQRMAHPPFLHTFAQRPENDSKRRPSAYGSRRISSLTSSLSPGLWKL</sequence>